<reference evidence="2 3" key="1">
    <citation type="submission" date="2014-10" db="EMBL/GenBank/DDBJ databases">
        <title>Genome sequence of Ponticoccus sp. strain UMTAT08 isolated from clonal culture of toxic dinoflagellate Alexandrium tamiyavanichii.</title>
        <authorList>
            <person name="Gan H.Y."/>
            <person name="Muhd D.-D."/>
            <person name="Mohd Noor M.E."/>
            <person name="Yeong Y.S."/>
            <person name="Usup G."/>
        </authorList>
    </citation>
    <scope>NUCLEOTIDE SEQUENCE [LARGE SCALE GENOMIC DNA]</scope>
    <source>
        <strain evidence="2 3">UMTAT08</strain>
    </source>
</reference>
<dbReference type="EMBL" id="JSUQ01000009">
    <property type="protein sequence ID" value="KHQ52907.1"/>
    <property type="molecule type" value="Genomic_DNA"/>
</dbReference>
<keyword evidence="3" id="KW-1185">Reference proteome</keyword>
<comment type="caution">
    <text evidence="2">The sequence shown here is derived from an EMBL/GenBank/DDBJ whole genome shotgun (WGS) entry which is preliminary data.</text>
</comment>
<name>A0A0B3RXW7_9RHOB</name>
<evidence type="ECO:0000313" key="3">
    <source>
        <dbReference type="Proteomes" id="UP000030960"/>
    </source>
</evidence>
<dbReference type="OrthoDB" id="5321503at2"/>
<protein>
    <submittedName>
        <fullName evidence="2">Sel1 domain-containing protein</fullName>
    </submittedName>
</protein>
<dbReference type="InterPro" id="IPR011990">
    <property type="entry name" value="TPR-like_helical_dom_sf"/>
</dbReference>
<accession>A0A0B3RXW7</accession>
<dbReference type="SUPFAM" id="SSF81901">
    <property type="entry name" value="HCP-like"/>
    <property type="match status" value="3"/>
</dbReference>
<dbReference type="PANTHER" id="PTHR11102">
    <property type="entry name" value="SEL-1-LIKE PROTEIN"/>
    <property type="match status" value="1"/>
</dbReference>
<keyword evidence="1" id="KW-0732">Signal</keyword>
<feature type="chain" id="PRO_5002082792" evidence="1">
    <location>
        <begin position="26"/>
        <end position="525"/>
    </location>
</feature>
<dbReference type="AlphaFoldDB" id="A0A0B3RXW7"/>
<proteinExistence type="predicted"/>
<dbReference type="PANTHER" id="PTHR11102:SF160">
    <property type="entry name" value="ERAD-ASSOCIATED E3 UBIQUITIN-PROTEIN LIGASE COMPONENT HRD3"/>
    <property type="match status" value="1"/>
</dbReference>
<dbReference type="RefSeq" id="WP_043141561.1">
    <property type="nucleotide sequence ID" value="NZ_JSUQ01000009.1"/>
</dbReference>
<evidence type="ECO:0000313" key="2">
    <source>
        <dbReference type="EMBL" id="KHQ52907.1"/>
    </source>
</evidence>
<evidence type="ECO:0000256" key="1">
    <source>
        <dbReference type="SAM" id="SignalP"/>
    </source>
</evidence>
<dbReference type="InterPro" id="IPR006597">
    <property type="entry name" value="Sel1-like"/>
</dbReference>
<dbReference type="InterPro" id="IPR050767">
    <property type="entry name" value="Sel1_AlgK"/>
</dbReference>
<dbReference type="Pfam" id="PF08238">
    <property type="entry name" value="Sel1"/>
    <property type="match status" value="10"/>
</dbReference>
<gene>
    <name evidence="2" type="ORF">OA50_02451</name>
</gene>
<dbReference type="Proteomes" id="UP000030960">
    <property type="component" value="Unassembled WGS sequence"/>
</dbReference>
<sequence>MTTSCRPFLSAVLASALALSPLPLAAQDAADPPPEAQDLPEMAKIEQAWNRGDFVTVRQGLKVLAEETGTALAQYRYGRILIEGRGGPRDPKGAALWLERAVEQNHAEAATLLARLYLSQVPGGPERDATRAAELLTRAATRGDAQAQYLLALLYQNGDGVKRDTDATYNWLLAAAEQRHAQAQFALAAIHLNSETGDRDEGVRWLRAAAGQGIADAQIQLATLLDTADTPVTNRAEALDWYRRAAESGHVLAQRMLGTRYLTGDGVSADPQEALRWLGQAAQAGDAGAMSNLGYAFAAGQTLPQDMTQAALWYGRAAEHGLGRAMVALARMYETGTGVTADFDTAVALYTRALETDDGALARVELGRLAAAGQLDGRVAPQRAVPWVLAALRAGNAEALTWLEARAEADDPAAQSALGRHLLDSDEAHRDEAVALLRSAADLGNGPAQFALAGLLARGDHGGVPDYVEAHKWYNIAATFGHPDAPEQREVLGNLMTPEQLAQAQAAARAWFEADAERGPALGGN</sequence>
<dbReference type="Gene3D" id="1.25.40.10">
    <property type="entry name" value="Tetratricopeptide repeat domain"/>
    <property type="match status" value="3"/>
</dbReference>
<dbReference type="SMART" id="SM00671">
    <property type="entry name" value="SEL1"/>
    <property type="match status" value="10"/>
</dbReference>
<feature type="signal peptide" evidence="1">
    <location>
        <begin position="1"/>
        <end position="25"/>
    </location>
</feature>
<organism evidence="2 3">
    <name type="scientific">Mameliella alba</name>
    <dbReference type="NCBI Taxonomy" id="561184"/>
    <lineage>
        <taxon>Bacteria</taxon>
        <taxon>Pseudomonadati</taxon>
        <taxon>Pseudomonadota</taxon>
        <taxon>Alphaproteobacteria</taxon>
        <taxon>Rhodobacterales</taxon>
        <taxon>Roseobacteraceae</taxon>
        <taxon>Mameliella</taxon>
    </lineage>
</organism>
<dbReference type="STRING" id="561184.SAMN05216376_11071"/>